<evidence type="ECO:0000256" key="2">
    <source>
        <dbReference type="ARBA" id="ARBA00022598"/>
    </source>
</evidence>
<gene>
    <name evidence="7" type="primary">tilS</name>
    <name evidence="10" type="ORF">BJ970_001497</name>
</gene>
<evidence type="ECO:0000256" key="1">
    <source>
        <dbReference type="ARBA" id="ARBA00022490"/>
    </source>
</evidence>
<dbReference type="GO" id="GO:0032267">
    <property type="term" value="F:tRNA(Ile)-lysidine synthase activity"/>
    <property type="evidence" value="ECO:0007669"/>
    <property type="project" value="UniProtKB-EC"/>
</dbReference>
<dbReference type="Pfam" id="PF09179">
    <property type="entry name" value="TilS"/>
    <property type="match status" value="1"/>
</dbReference>
<comment type="caution">
    <text evidence="10">The sequence shown here is derived from an EMBL/GenBank/DDBJ whole genome shotgun (WGS) entry which is preliminary data.</text>
</comment>
<dbReference type="InterPro" id="IPR012094">
    <property type="entry name" value="tRNA_Ile_lys_synt"/>
</dbReference>
<protein>
    <recommendedName>
        <fullName evidence="7">tRNA(Ile)-lysidine synthase</fullName>
        <ecNumber evidence="7">6.3.4.19</ecNumber>
    </recommendedName>
    <alternativeName>
        <fullName evidence="7">tRNA(Ile)-2-lysyl-cytidine synthase</fullName>
    </alternativeName>
    <alternativeName>
        <fullName evidence="7">tRNA(Ile)-lysidine synthetase</fullName>
    </alternativeName>
</protein>
<dbReference type="GO" id="GO:0005737">
    <property type="term" value="C:cytoplasm"/>
    <property type="evidence" value="ECO:0007669"/>
    <property type="project" value="UniProtKB-SubCell"/>
</dbReference>
<dbReference type="EMBL" id="JACHIW010000001">
    <property type="protein sequence ID" value="MBB5153963.1"/>
    <property type="molecule type" value="Genomic_DNA"/>
</dbReference>
<keyword evidence="3 7" id="KW-0819">tRNA processing</keyword>
<keyword evidence="1 7" id="KW-0963">Cytoplasm</keyword>
<dbReference type="HAMAP" id="MF_01161">
    <property type="entry name" value="tRNA_Ile_lys_synt"/>
    <property type="match status" value="1"/>
</dbReference>
<evidence type="ECO:0000259" key="9">
    <source>
        <dbReference type="Pfam" id="PF09179"/>
    </source>
</evidence>
<accession>A0A840QAT6</accession>
<name>A0A840QAT6_9PSEU</name>
<dbReference type="EC" id="6.3.4.19" evidence="7"/>
<dbReference type="Pfam" id="PF01171">
    <property type="entry name" value="ATP_bind_3"/>
    <property type="match status" value="1"/>
</dbReference>
<dbReference type="Gene3D" id="3.40.50.620">
    <property type="entry name" value="HUPs"/>
    <property type="match status" value="1"/>
</dbReference>
<keyword evidence="5 7" id="KW-0067">ATP-binding</keyword>
<comment type="catalytic activity">
    <reaction evidence="6 7">
        <text>cytidine(34) in tRNA(Ile2) + L-lysine + ATP = lysidine(34) in tRNA(Ile2) + AMP + diphosphate + H(+)</text>
        <dbReference type="Rhea" id="RHEA:43744"/>
        <dbReference type="Rhea" id="RHEA-COMP:10625"/>
        <dbReference type="Rhea" id="RHEA-COMP:10670"/>
        <dbReference type="ChEBI" id="CHEBI:15378"/>
        <dbReference type="ChEBI" id="CHEBI:30616"/>
        <dbReference type="ChEBI" id="CHEBI:32551"/>
        <dbReference type="ChEBI" id="CHEBI:33019"/>
        <dbReference type="ChEBI" id="CHEBI:82748"/>
        <dbReference type="ChEBI" id="CHEBI:83665"/>
        <dbReference type="ChEBI" id="CHEBI:456215"/>
        <dbReference type="EC" id="6.3.4.19"/>
    </reaction>
</comment>
<evidence type="ECO:0000256" key="4">
    <source>
        <dbReference type="ARBA" id="ARBA00022741"/>
    </source>
</evidence>
<dbReference type="Gene3D" id="1.20.59.20">
    <property type="match status" value="1"/>
</dbReference>
<comment type="subcellular location">
    <subcellularLocation>
        <location evidence="7">Cytoplasm</location>
    </subcellularLocation>
</comment>
<dbReference type="Proteomes" id="UP000584374">
    <property type="component" value="Unassembled WGS sequence"/>
</dbReference>
<dbReference type="InterPro" id="IPR015262">
    <property type="entry name" value="tRNA_Ile_lys_synt_subst-bd"/>
</dbReference>
<sequence length="328" mass="34486">MPPDPAVSAVRTAVRRLLGSAAAAPFRGEPLVVACSGGADSLALAAAASHAARHGGIAVHGLVVDHGLQAGSADVAVRAAEQLRELGCSARVIKVEVGTGGGVEAAARHARYTALRDERPPGSLVLLGHTLDDQAETVLLGLGRGSGARSISGMRAVDPPWARPFLGIRRATTEAACAALGLEPWQDPHNSDSRFTRVRLRTEVLPLLEDVLQGGVREALARTARQLREDADALDVMAAEVQSRVEVRGALDAVALKEVPGALRRRVLRSWLLERGIPEITDEHLRAADSLVAEWRGQGGPALPGDFVLRRAHGTLLVEAAGRKPPNV</sequence>
<comment type="function">
    <text evidence="7">Ligates lysine onto the cytidine present at position 34 of the AUA codon-specific tRNA(Ile) that contains the anticodon CAU, in an ATP-dependent manner. Cytidine is converted to lysidine, thus changing the amino acid specificity of the tRNA from methionine to isoleucine.</text>
</comment>
<keyword evidence="4 7" id="KW-0547">Nucleotide-binding</keyword>
<dbReference type="AlphaFoldDB" id="A0A840QAT6"/>
<feature type="domain" description="tRNA(Ile)-lysidine synthase substrate-binding" evidence="9">
    <location>
        <begin position="251"/>
        <end position="316"/>
    </location>
</feature>
<dbReference type="GO" id="GO:0006400">
    <property type="term" value="P:tRNA modification"/>
    <property type="evidence" value="ECO:0007669"/>
    <property type="project" value="UniProtKB-UniRule"/>
</dbReference>
<dbReference type="PANTHER" id="PTHR43033:SF1">
    <property type="entry name" value="TRNA(ILE)-LYSIDINE SYNTHASE-RELATED"/>
    <property type="match status" value="1"/>
</dbReference>
<dbReference type="InterPro" id="IPR011063">
    <property type="entry name" value="TilS/TtcA_N"/>
</dbReference>
<dbReference type="CDD" id="cd01992">
    <property type="entry name" value="TilS_N"/>
    <property type="match status" value="1"/>
</dbReference>
<feature type="binding site" evidence="7">
    <location>
        <begin position="36"/>
        <end position="41"/>
    </location>
    <ligand>
        <name>ATP</name>
        <dbReference type="ChEBI" id="CHEBI:30616"/>
    </ligand>
</feature>
<evidence type="ECO:0000256" key="7">
    <source>
        <dbReference type="HAMAP-Rule" id="MF_01161"/>
    </source>
</evidence>
<evidence type="ECO:0000256" key="5">
    <source>
        <dbReference type="ARBA" id="ARBA00022840"/>
    </source>
</evidence>
<feature type="domain" description="tRNA(Ile)-lysidine/2-thiocytidine synthase N-terminal" evidence="8">
    <location>
        <begin position="31"/>
        <end position="202"/>
    </location>
</feature>
<dbReference type="PANTHER" id="PTHR43033">
    <property type="entry name" value="TRNA(ILE)-LYSIDINE SYNTHASE-RELATED"/>
    <property type="match status" value="1"/>
</dbReference>
<evidence type="ECO:0000313" key="10">
    <source>
        <dbReference type="EMBL" id="MBB5153963.1"/>
    </source>
</evidence>
<dbReference type="NCBIfam" id="TIGR02432">
    <property type="entry name" value="lysidine_TilS_N"/>
    <property type="match status" value="1"/>
</dbReference>
<proteinExistence type="inferred from homology"/>
<comment type="similarity">
    <text evidence="7">Belongs to the tRNA(Ile)-lysidine synthase family.</text>
</comment>
<dbReference type="InterPro" id="IPR014729">
    <property type="entry name" value="Rossmann-like_a/b/a_fold"/>
</dbReference>
<dbReference type="InterPro" id="IPR012795">
    <property type="entry name" value="tRNA_Ile_lys_synt_N"/>
</dbReference>
<keyword evidence="2 7" id="KW-0436">Ligase</keyword>
<evidence type="ECO:0000256" key="6">
    <source>
        <dbReference type="ARBA" id="ARBA00048539"/>
    </source>
</evidence>
<evidence type="ECO:0000313" key="11">
    <source>
        <dbReference type="Proteomes" id="UP000584374"/>
    </source>
</evidence>
<organism evidence="10 11">
    <name type="scientific">Saccharopolyspora phatthalungensis</name>
    <dbReference type="NCBI Taxonomy" id="664693"/>
    <lineage>
        <taxon>Bacteria</taxon>
        <taxon>Bacillati</taxon>
        <taxon>Actinomycetota</taxon>
        <taxon>Actinomycetes</taxon>
        <taxon>Pseudonocardiales</taxon>
        <taxon>Pseudonocardiaceae</taxon>
        <taxon>Saccharopolyspora</taxon>
    </lineage>
</organism>
<keyword evidence="11" id="KW-1185">Reference proteome</keyword>
<dbReference type="SUPFAM" id="SSF52402">
    <property type="entry name" value="Adenine nucleotide alpha hydrolases-like"/>
    <property type="match status" value="1"/>
</dbReference>
<evidence type="ECO:0000256" key="3">
    <source>
        <dbReference type="ARBA" id="ARBA00022694"/>
    </source>
</evidence>
<reference evidence="10 11" key="1">
    <citation type="submission" date="2020-08" db="EMBL/GenBank/DDBJ databases">
        <title>Sequencing the genomes of 1000 actinobacteria strains.</title>
        <authorList>
            <person name="Klenk H.-P."/>
        </authorList>
    </citation>
    <scope>NUCLEOTIDE SEQUENCE [LARGE SCALE GENOMIC DNA]</scope>
    <source>
        <strain evidence="10 11">DSM 45584</strain>
    </source>
</reference>
<dbReference type="GO" id="GO:0005524">
    <property type="term" value="F:ATP binding"/>
    <property type="evidence" value="ECO:0007669"/>
    <property type="project" value="UniProtKB-UniRule"/>
</dbReference>
<dbReference type="SUPFAM" id="SSF82829">
    <property type="entry name" value="MesJ substrate recognition domain-like"/>
    <property type="match status" value="1"/>
</dbReference>
<dbReference type="RefSeq" id="WP_184725322.1">
    <property type="nucleotide sequence ID" value="NZ_JACHIW010000001.1"/>
</dbReference>
<evidence type="ECO:0000259" key="8">
    <source>
        <dbReference type="Pfam" id="PF01171"/>
    </source>
</evidence>
<comment type="domain">
    <text evidence="7">The N-terminal region contains the highly conserved SGGXDS motif, predicted to be a P-loop motif involved in ATP binding.</text>
</comment>